<feature type="region of interest" description="Disordered" evidence="1">
    <location>
        <begin position="262"/>
        <end position="284"/>
    </location>
</feature>
<keyword evidence="2" id="KW-0732">Signal</keyword>
<evidence type="ECO:0000256" key="2">
    <source>
        <dbReference type="SAM" id="SignalP"/>
    </source>
</evidence>
<dbReference type="STRING" id="1465756.BIV18_10085"/>
<keyword evidence="5" id="KW-1185">Reference proteome</keyword>
<feature type="compositionally biased region" description="Basic and acidic residues" evidence="1">
    <location>
        <begin position="262"/>
        <end position="271"/>
    </location>
</feature>
<feature type="signal peptide" evidence="2">
    <location>
        <begin position="1"/>
        <end position="23"/>
    </location>
</feature>
<dbReference type="AlphaFoldDB" id="A0A1U7LXC5"/>
<feature type="chain" id="PRO_5039033309" description="Copper amine oxidase-like N-terminal domain-containing protein" evidence="2">
    <location>
        <begin position="24"/>
        <end position="607"/>
    </location>
</feature>
<gene>
    <name evidence="4" type="ORF">BIV18_10085</name>
</gene>
<feature type="compositionally biased region" description="Polar residues" evidence="1">
    <location>
        <begin position="217"/>
        <end position="226"/>
    </location>
</feature>
<feature type="compositionally biased region" description="Polar residues" evidence="1">
    <location>
        <begin position="240"/>
        <end position="249"/>
    </location>
</feature>
<dbReference type="EMBL" id="MJIH01000008">
    <property type="protein sequence ID" value="OLR61692.1"/>
    <property type="molecule type" value="Genomic_DNA"/>
</dbReference>
<feature type="region of interest" description="Disordered" evidence="1">
    <location>
        <begin position="560"/>
        <end position="607"/>
    </location>
</feature>
<feature type="compositionally biased region" description="Basic and acidic residues" evidence="1">
    <location>
        <begin position="167"/>
        <end position="213"/>
    </location>
</feature>
<dbReference type="SUPFAM" id="SSF55383">
    <property type="entry name" value="Copper amine oxidase, domain N"/>
    <property type="match status" value="2"/>
</dbReference>
<evidence type="ECO:0000313" key="4">
    <source>
        <dbReference type="EMBL" id="OLR61692.1"/>
    </source>
</evidence>
<comment type="caution">
    <text evidence="4">The sequence shown here is derived from an EMBL/GenBank/DDBJ whole genome shotgun (WGS) entry which is preliminary data.</text>
</comment>
<evidence type="ECO:0000256" key="1">
    <source>
        <dbReference type="SAM" id="MobiDB-lite"/>
    </source>
</evidence>
<dbReference type="InterPro" id="IPR012854">
    <property type="entry name" value="Cu_amine_oxidase-like_N"/>
</dbReference>
<dbReference type="InterPro" id="IPR036582">
    <property type="entry name" value="Mao_N_sf"/>
</dbReference>
<protein>
    <recommendedName>
        <fullName evidence="3">Copper amine oxidase-like N-terminal domain-containing protein</fullName>
    </recommendedName>
</protein>
<evidence type="ECO:0000313" key="5">
    <source>
        <dbReference type="Proteomes" id="UP000187166"/>
    </source>
</evidence>
<dbReference type="Proteomes" id="UP000187166">
    <property type="component" value="Unassembled WGS sequence"/>
</dbReference>
<organism evidence="4 5">
    <name type="scientific">Peptoniphilus porci</name>
    <dbReference type="NCBI Taxonomy" id="2652280"/>
    <lineage>
        <taxon>Bacteria</taxon>
        <taxon>Bacillati</taxon>
        <taxon>Bacillota</taxon>
        <taxon>Tissierellia</taxon>
        <taxon>Tissierellales</taxon>
        <taxon>Peptoniphilaceae</taxon>
        <taxon>Peptoniphilus</taxon>
    </lineage>
</organism>
<name>A0A1U7LXC5_9FIRM</name>
<reference evidence="4 5" key="1">
    <citation type="journal article" date="2016" name="Appl. Environ. Microbiol.">
        <title>Function and Phylogeny of Bacterial Butyryl Coenzyme A:Acetate Transferases and Their Diversity in the Proximal Colon of Swine.</title>
        <authorList>
            <person name="Trachsel J."/>
            <person name="Bayles D.O."/>
            <person name="Looft T."/>
            <person name="Levine U.Y."/>
            <person name="Allen H.K."/>
        </authorList>
    </citation>
    <scope>NUCLEOTIDE SEQUENCE [LARGE SCALE GENOMIC DNA]</scope>
    <source>
        <strain evidence="4 5">35-6-1</strain>
    </source>
</reference>
<dbReference type="Pfam" id="PF07833">
    <property type="entry name" value="Cu_amine_oxidN1"/>
    <property type="match status" value="1"/>
</dbReference>
<sequence length="607" mass="68980">MNKKKIITMCLAASLLSPIGTFAQSMDSANNISYLYLKEKQAKGLTLKETLEAYKKNDYSFARSDLGVRNNIFNDYKVKATTGDLVTNDVEEVKNSMTNDLNSLSLKELRDKTTDLLKDLKVRINYGVDELNKDELIPLIIKLIDMQEVRDREESKHEIVIEDEEEVSKSDKKDNKIEDIKEDTKAKAEEKTTDNKLEKKASSSKSNNKEVKTNESFNWDNFSFKEQNNKKAQPAPAIENNPQTNASMKDFINNTGFQEDNKLQQKDESKAPENNQNNPQADIDNFSFDSLKEENLPSVFESPKLESTEPRQTLQIALGKEENPKWIDTGIVVSQNNDNSILGNTKATLSVISKMTDLKKVDGKKDNALVLYKGQFKEITSNFDIENLLNIQIKAQDSRMGGKFNLADYLEMNGNLVVVVNGKKVNLQEDPEVDNSRVLLPLRQIAESMGIKIDWNQEKQVATINDNIVYDMLNNSVSKNGQVYKLSANPKLNKNKRILTVLNFIVHEFQYTMEWNAEDMQLEIKKPGLDNSTSSNNGQIPLLPELNNNHNNDIDYSKNSEPVQTEGKLFDEQEVERVGEGKDKGEEVTRVNDKDIQDFFNDQGETK</sequence>
<dbReference type="Gene3D" id="3.30.457.10">
    <property type="entry name" value="Copper amine oxidase-like, N-terminal domain"/>
    <property type="match status" value="1"/>
</dbReference>
<feature type="compositionally biased region" description="Basic and acidic residues" evidence="1">
    <location>
        <begin position="568"/>
        <end position="597"/>
    </location>
</feature>
<evidence type="ECO:0000259" key="3">
    <source>
        <dbReference type="Pfam" id="PF07833"/>
    </source>
</evidence>
<proteinExistence type="predicted"/>
<feature type="region of interest" description="Disordered" evidence="1">
    <location>
        <begin position="152"/>
        <end position="249"/>
    </location>
</feature>
<accession>A0A1U7LXC5</accession>
<feature type="domain" description="Copper amine oxidase-like N-terminal" evidence="3">
    <location>
        <begin position="419"/>
        <end position="522"/>
    </location>
</feature>